<dbReference type="InterPro" id="IPR036026">
    <property type="entry name" value="Seven-hairpin_glycosidases"/>
</dbReference>
<evidence type="ECO:0000256" key="5">
    <source>
        <dbReference type="ARBA" id="ARBA00022801"/>
    </source>
</evidence>
<comment type="pathway">
    <text evidence="2">Protein modification; protein glycosylation.</text>
</comment>
<keyword evidence="7 12" id="KW-1015">Disulfide bond</keyword>
<dbReference type="VEuPathDB" id="FungiDB:I7I52_04569"/>
<dbReference type="Gene3D" id="1.50.10.10">
    <property type="match status" value="1"/>
</dbReference>
<evidence type="ECO:0000256" key="2">
    <source>
        <dbReference type="ARBA" id="ARBA00004922"/>
    </source>
</evidence>
<keyword evidence="6 11" id="KW-0106">Calcium</keyword>
<evidence type="ECO:0000256" key="13">
    <source>
        <dbReference type="RuleBase" id="RU361193"/>
    </source>
</evidence>
<dbReference type="UniPathway" id="UPA00378"/>
<feature type="active site" evidence="10">
    <location>
        <position position="288"/>
    </location>
</feature>
<sequence>MSSSGKKSPIRTTQTSTWTLRATLRLATLFAACVSLLLGVVLHINDLPDGLRLYRWKTSNWEYRRERVKDAFVNSWDAYTKYAWGQDEFHPISKTGTQMSPEGLGWIIVDSLDTMMIMNLTTQLGAARKWLQRKLTYDQDQDVNTFETTIRMLGGFLSAHYLSGQLPGAASRRDFVYLSKAVDLADRLLGAYESPSGIPYASIHLRTKQGIVSHADGGASSMAEAASLQLEMKYLANLTGNEIYWRKAEKVMQTLDDNVMEDGLLPIFVDPQSGRFTTNEIRLGSRGDSYYEYLLKQYLQTSEPIYLEMWSEALSGIQKHMITTTKYSNMHFVSELPSGIGGKLSPKMDHLVCFLPGTIASGVTGGLTVAEAKKSHGWSDEKEKQMNLAKELIKTCWGMYKVTKTGLAPEITWFDADDADLKPVPGKSRLPRSRDSISGWKQDYIVMPLDAHNRQRPETIESLFMMWRITEDPMYREWGWEIFEAFEKYTIPSHGEGYVSLGDVNSIPPATRDNMESFWLAETLKYLYLLFSPRELLPLTEVVFNTEAHIFPRINSTKFRTGWARKPRRH</sequence>
<evidence type="ECO:0000256" key="6">
    <source>
        <dbReference type="ARBA" id="ARBA00022837"/>
    </source>
</evidence>
<gene>
    <name evidence="15" type="ORF">I7I52_04569</name>
</gene>
<comment type="catalytic activity">
    <reaction evidence="8">
        <text>N(4)-(alpha-D-Man-(1-&gt;2)-alpha-D-Man-(1-&gt;2)-alpha-D-Man-(1-&gt;3)-[alpha-D-Man-(1-&gt;3)-[alpha-D-Man-(1-&gt;2)-alpha-D-Man-(1-&gt;6)]-alpha-D-Man-(1-&gt;6)]-beta-D-Man-(1-&gt;4)-beta-D-GlcNAc-(1-&gt;4)-beta-D-GlcNAc)-L-asparaginyl-[protein] (N-glucan mannose isomer 8A1,2,3B1,3) + 3 H2O = N(4)-(alpha-D-Man-(1-&gt;3)-[alpha-D-Man-(1-&gt;3)-[alpha-D-Man-(1-&gt;6)]-alpha-D-Man-(1-&gt;6)]-beta-D-Man-(1-&gt;4)-beta-D-GlcNAc-(1-&gt;4)-beta-D-GlcNAc)-L-asparaginyl-[protein] (N-glucan mannose isomer 5A1,2) + 3 beta-D-mannose</text>
        <dbReference type="Rhea" id="RHEA:56028"/>
        <dbReference type="Rhea" id="RHEA-COMP:14358"/>
        <dbReference type="Rhea" id="RHEA-COMP:14367"/>
        <dbReference type="ChEBI" id="CHEBI:15377"/>
        <dbReference type="ChEBI" id="CHEBI:28563"/>
        <dbReference type="ChEBI" id="CHEBI:59087"/>
        <dbReference type="ChEBI" id="CHEBI:60628"/>
        <dbReference type="EC" id="3.2.1.113"/>
    </reaction>
</comment>
<keyword evidence="14" id="KW-0812">Transmembrane</keyword>
<dbReference type="PRINTS" id="PR00747">
    <property type="entry name" value="GLYHDRLASE47"/>
</dbReference>
<accession>A0A8H8CYF4</accession>
<protein>
    <recommendedName>
        <fullName evidence="13">alpha-1,2-Mannosidase</fullName>
        <ecNumber evidence="13">3.2.1.-</ecNumber>
    </recommendedName>
</protein>
<dbReference type="GO" id="GO:0004571">
    <property type="term" value="F:mannosyl-oligosaccharide 1,2-alpha-mannosidase activity"/>
    <property type="evidence" value="ECO:0007669"/>
    <property type="project" value="UniProtKB-EC"/>
</dbReference>
<name>A0A8H8CYF4_AJECA</name>
<comment type="catalytic activity">
    <reaction evidence="9">
        <text>N(4)-(alpha-D-Man-(1-&gt;2)-alpha-D-Man-(1-&gt;2)-alpha-D-Man-(1-&gt;3)-[alpha-D-Man-(1-&gt;2)-alpha-D-Man-(1-&gt;3)-[alpha-D-Man-(1-&gt;2)-alpha-D-Man-(1-&gt;6)]-alpha-D-Man-(1-&gt;6)]-beta-D-Man-(1-&gt;4)-beta-D-GlcNAc-(1-&gt;4)-beta-D-GlcNAc)-L-asparaginyl-[protein] (N-glucan mannose isomer 9A1,2,3B1,2,3) + 4 H2O = N(4)-(alpha-D-Man-(1-&gt;3)-[alpha-D-Man-(1-&gt;3)-[alpha-D-Man-(1-&gt;6)]-alpha-D-Man-(1-&gt;6)]-beta-D-Man-(1-&gt;4)-beta-D-GlcNAc-(1-&gt;4)-beta-D-GlcNAc)-L-asparaginyl-[protein] (N-glucan mannose isomer 5A1,2) + 4 beta-D-mannose</text>
        <dbReference type="Rhea" id="RHEA:56008"/>
        <dbReference type="Rhea" id="RHEA-COMP:14356"/>
        <dbReference type="Rhea" id="RHEA-COMP:14367"/>
        <dbReference type="ChEBI" id="CHEBI:15377"/>
        <dbReference type="ChEBI" id="CHEBI:28563"/>
        <dbReference type="ChEBI" id="CHEBI:59087"/>
        <dbReference type="ChEBI" id="CHEBI:139493"/>
        <dbReference type="EC" id="3.2.1.113"/>
    </reaction>
</comment>
<feature type="active site" evidence="10">
    <location>
        <position position="458"/>
    </location>
</feature>
<evidence type="ECO:0000256" key="4">
    <source>
        <dbReference type="ARBA" id="ARBA00022723"/>
    </source>
</evidence>
<feature type="transmembrane region" description="Helical" evidence="14">
    <location>
        <begin position="26"/>
        <end position="44"/>
    </location>
</feature>
<keyword evidence="5 13" id="KW-0378">Hydrolase</keyword>
<organism evidence="15 16">
    <name type="scientific">Ajellomyces capsulatus</name>
    <name type="common">Darling's disease fungus</name>
    <name type="synonym">Histoplasma capsulatum</name>
    <dbReference type="NCBI Taxonomy" id="5037"/>
    <lineage>
        <taxon>Eukaryota</taxon>
        <taxon>Fungi</taxon>
        <taxon>Dikarya</taxon>
        <taxon>Ascomycota</taxon>
        <taxon>Pezizomycotina</taxon>
        <taxon>Eurotiomycetes</taxon>
        <taxon>Eurotiomycetidae</taxon>
        <taxon>Onygenales</taxon>
        <taxon>Ajellomycetaceae</taxon>
        <taxon>Histoplasma</taxon>
    </lineage>
</organism>
<evidence type="ECO:0000256" key="9">
    <source>
        <dbReference type="ARBA" id="ARBA00048605"/>
    </source>
</evidence>
<dbReference type="AlphaFoldDB" id="A0A8H8CYF4"/>
<dbReference type="PANTHER" id="PTHR11742">
    <property type="entry name" value="MANNOSYL-OLIGOSACCHARIDE ALPHA-1,2-MANNOSIDASE-RELATED"/>
    <property type="match status" value="1"/>
</dbReference>
<feature type="binding site" evidence="11">
    <location>
        <position position="546"/>
    </location>
    <ligand>
        <name>Ca(2+)</name>
        <dbReference type="ChEBI" id="CHEBI:29108"/>
    </ligand>
</feature>
<dbReference type="Proteomes" id="UP000670092">
    <property type="component" value="Unassembled WGS sequence"/>
</dbReference>
<dbReference type="Pfam" id="PF01532">
    <property type="entry name" value="Glyco_hydro_47"/>
    <property type="match status" value="1"/>
</dbReference>
<dbReference type="GO" id="GO:0005509">
    <property type="term" value="F:calcium ion binding"/>
    <property type="evidence" value="ECO:0007669"/>
    <property type="project" value="InterPro"/>
</dbReference>
<keyword evidence="4 11" id="KW-0479">Metal-binding</keyword>
<dbReference type="GO" id="GO:0005975">
    <property type="term" value="P:carbohydrate metabolic process"/>
    <property type="evidence" value="ECO:0007669"/>
    <property type="project" value="InterPro"/>
</dbReference>
<evidence type="ECO:0000313" key="15">
    <source>
        <dbReference type="EMBL" id="KAG5293298.1"/>
    </source>
</evidence>
<dbReference type="InterPro" id="IPR001382">
    <property type="entry name" value="Glyco_hydro_47"/>
</dbReference>
<evidence type="ECO:0000256" key="12">
    <source>
        <dbReference type="PIRSR" id="PIRSR601382-3"/>
    </source>
</evidence>
<dbReference type="InterPro" id="IPR050749">
    <property type="entry name" value="Glycosyl_Hydrolase_47"/>
</dbReference>
<dbReference type="OrthoDB" id="8118055at2759"/>
<keyword evidence="14" id="KW-1133">Transmembrane helix</keyword>
<evidence type="ECO:0000256" key="11">
    <source>
        <dbReference type="PIRSR" id="PIRSR601382-2"/>
    </source>
</evidence>
<feature type="disulfide bond" evidence="12">
    <location>
        <begin position="353"/>
        <end position="396"/>
    </location>
</feature>
<dbReference type="GO" id="GO:0005783">
    <property type="term" value="C:endoplasmic reticulum"/>
    <property type="evidence" value="ECO:0007669"/>
    <property type="project" value="TreeGrafter"/>
</dbReference>
<comment type="similarity">
    <text evidence="3 13">Belongs to the glycosyl hydrolase 47 family.</text>
</comment>
<keyword evidence="14" id="KW-0472">Membrane</keyword>
<evidence type="ECO:0000256" key="7">
    <source>
        <dbReference type="ARBA" id="ARBA00023157"/>
    </source>
</evidence>
<dbReference type="InterPro" id="IPR012341">
    <property type="entry name" value="6hp_glycosidase-like_sf"/>
</dbReference>
<proteinExistence type="inferred from homology"/>
<dbReference type="PANTHER" id="PTHR11742:SF55">
    <property type="entry name" value="ENDOPLASMIC RETICULUM MANNOSYL-OLIGOSACCHARIDE 1,2-ALPHA-MANNOSIDASE"/>
    <property type="match status" value="1"/>
</dbReference>
<reference evidence="15 16" key="1">
    <citation type="submission" date="2021-01" db="EMBL/GenBank/DDBJ databases">
        <title>Chromosome-level genome assembly of a human fungal pathogen reveals clustering of transcriptionally co-regulated genes.</title>
        <authorList>
            <person name="Voorhies M."/>
            <person name="Cohen S."/>
            <person name="Shea T.P."/>
            <person name="Petrus S."/>
            <person name="Munoz J.F."/>
            <person name="Poplawski S."/>
            <person name="Goldman W.E."/>
            <person name="Michael T."/>
            <person name="Cuomo C.A."/>
            <person name="Sil A."/>
            <person name="Beyhan S."/>
        </authorList>
    </citation>
    <scope>NUCLEOTIDE SEQUENCE [LARGE SCALE GENOMIC DNA]</scope>
    <source>
        <strain evidence="15 16">G184AR</strain>
    </source>
</reference>
<keyword evidence="13" id="KW-0326">Glycosidase</keyword>
<evidence type="ECO:0000256" key="10">
    <source>
        <dbReference type="PIRSR" id="PIRSR601382-1"/>
    </source>
</evidence>
<evidence type="ECO:0000313" key="16">
    <source>
        <dbReference type="Proteomes" id="UP000670092"/>
    </source>
</evidence>
<dbReference type="GO" id="GO:0036503">
    <property type="term" value="P:ERAD pathway"/>
    <property type="evidence" value="ECO:0007669"/>
    <property type="project" value="UniProtKB-ARBA"/>
</dbReference>
<evidence type="ECO:0000256" key="3">
    <source>
        <dbReference type="ARBA" id="ARBA00007658"/>
    </source>
</evidence>
<dbReference type="EC" id="3.2.1.-" evidence="13"/>
<dbReference type="SUPFAM" id="SSF48225">
    <property type="entry name" value="Seven-hairpin glycosidases"/>
    <property type="match status" value="1"/>
</dbReference>
<comment type="caution">
    <text evidence="15">The sequence shown here is derived from an EMBL/GenBank/DDBJ whole genome shotgun (WGS) entry which is preliminary data.</text>
</comment>
<feature type="active site" description="Proton donor" evidence="10">
    <location>
        <position position="147"/>
    </location>
</feature>
<evidence type="ECO:0000256" key="8">
    <source>
        <dbReference type="ARBA" id="ARBA00047669"/>
    </source>
</evidence>
<evidence type="ECO:0000256" key="1">
    <source>
        <dbReference type="ARBA" id="ARBA00001913"/>
    </source>
</evidence>
<dbReference type="EMBL" id="JAEVHI010000004">
    <property type="protein sequence ID" value="KAG5293298.1"/>
    <property type="molecule type" value="Genomic_DNA"/>
</dbReference>
<comment type="cofactor">
    <cofactor evidence="1 11">
        <name>Ca(2+)</name>
        <dbReference type="ChEBI" id="CHEBI:29108"/>
    </cofactor>
</comment>
<evidence type="ECO:0000256" key="14">
    <source>
        <dbReference type="SAM" id="Phobius"/>
    </source>
</evidence>
<dbReference type="GO" id="GO:0016020">
    <property type="term" value="C:membrane"/>
    <property type="evidence" value="ECO:0007669"/>
    <property type="project" value="InterPro"/>
</dbReference>
<feature type="active site" description="Proton donor" evidence="10">
    <location>
        <position position="410"/>
    </location>
</feature>